<dbReference type="STRING" id="329046.A0A1Y2CN23"/>
<evidence type="ECO:0000259" key="13">
    <source>
        <dbReference type="Pfam" id="PF09398"/>
    </source>
</evidence>
<keyword evidence="15" id="KW-1185">Reference proteome</keyword>
<organism evidence="14 15">
    <name type="scientific">Rhizoclosmatium globosum</name>
    <dbReference type="NCBI Taxonomy" id="329046"/>
    <lineage>
        <taxon>Eukaryota</taxon>
        <taxon>Fungi</taxon>
        <taxon>Fungi incertae sedis</taxon>
        <taxon>Chytridiomycota</taxon>
        <taxon>Chytridiomycota incertae sedis</taxon>
        <taxon>Chytridiomycetes</taxon>
        <taxon>Chytridiales</taxon>
        <taxon>Chytriomycetaceae</taxon>
        <taxon>Rhizoclosmatium</taxon>
    </lineage>
</organism>
<reference evidence="14 15" key="1">
    <citation type="submission" date="2016-07" db="EMBL/GenBank/DDBJ databases">
        <title>Pervasive Adenine N6-methylation of Active Genes in Fungi.</title>
        <authorList>
            <consortium name="DOE Joint Genome Institute"/>
            <person name="Mondo S.J."/>
            <person name="Dannebaum R.O."/>
            <person name="Kuo R.C."/>
            <person name="Labutti K."/>
            <person name="Haridas S."/>
            <person name="Kuo A."/>
            <person name="Salamov A."/>
            <person name="Ahrendt S.R."/>
            <person name="Lipzen A."/>
            <person name="Sullivan W."/>
            <person name="Andreopoulos W.B."/>
            <person name="Clum A."/>
            <person name="Lindquist E."/>
            <person name="Daum C."/>
            <person name="Ramamoorthy G.K."/>
            <person name="Gryganskyi A."/>
            <person name="Culley D."/>
            <person name="Magnuson J.K."/>
            <person name="James T.Y."/>
            <person name="O'Malley M.A."/>
            <person name="Stajich J.E."/>
            <person name="Spatafora J.W."/>
            <person name="Visel A."/>
            <person name="Grigoriev I.V."/>
        </authorList>
    </citation>
    <scope>NUCLEOTIDE SEQUENCE [LARGE SCALE GENOMIC DNA]</scope>
    <source>
        <strain evidence="14 15">JEL800</strain>
    </source>
</reference>
<dbReference type="GO" id="GO:0034453">
    <property type="term" value="P:microtubule anchoring"/>
    <property type="evidence" value="ECO:0007669"/>
    <property type="project" value="InterPro"/>
</dbReference>
<evidence type="ECO:0000256" key="4">
    <source>
        <dbReference type="ARBA" id="ARBA00022490"/>
    </source>
</evidence>
<dbReference type="InterPro" id="IPR006594">
    <property type="entry name" value="LisH"/>
</dbReference>
<evidence type="ECO:0000256" key="5">
    <source>
        <dbReference type="ARBA" id="ARBA00022553"/>
    </source>
</evidence>
<keyword evidence="5" id="KW-0597">Phosphoprotein</keyword>
<accession>A0A1Y2CN23</accession>
<evidence type="ECO:0000256" key="11">
    <source>
        <dbReference type="ARBA" id="ARBA00046076"/>
    </source>
</evidence>
<dbReference type="GO" id="GO:0005815">
    <property type="term" value="C:microtubule organizing center"/>
    <property type="evidence" value="ECO:0007669"/>
    <property type="project" value="InterPro"/>
</dbReference>
<keyword evidence="6" id="KW-0970">Cilium biogenesis/degradation</keyword>
<evidence type="ECO:0000256" key="6">
    <source>
        <dbReference type="ARBA" id="ARBA00022794"/>
    </source>
</evidence>
<sequence length="184" mass="20432">MGSELKTLVADVLQKNGTLGKIKAELRASVFNVLQNVDKRESTPKSAPQFKTKEESTAIALVKEFLEYYNLEYTLSVLEPEANQSKADSTTAIALARELNLDESKKRPLLMQLLEQRQDSSDKFRGLEATKDIGTMPMHQHLKHLEATGFNELDEVSAVSDFNTSERTISRSTSAGGLDIIESL</sequence>
<evidence type="ECO:0000256" key="1">
    <source>
        <dbReference type="ARBA" id="ARBA00004120"/>
    </source>
</evidence>
<evidence type="ECO:0000256" key="7">
    <source>
        <dbReference type="ARBA" id="ARBA00023212"/>
    </source>
</evidence>
<comment type="similarity">
    <text evidence="3">Belongs to the CEP43 family.</text>
</comment>
<dbReference type="Proteomes" id="UP000193642">
    <property type="component" value="Unassembled WGS sequence"/>
</dbReference>
<dbReference type="GO" id="GO:0030030">
    <property type="term" value="P:cell projection organization"/>
    <property type="evidence" value="ECO:0007669"/>
    <property type="project" value="UniProtKB-KW"/>
</dbReference>
<dbReference type="Gene3D" id="1.20.960.40">
    <property type="match status" value="1"/>
</dbReference>
<evidence type="ECO:0000256" key="2">
    <source>
        <dbReference type="ARBA" id="ARBA00004300"/>
    </source>
</evidence>
<dbReference type="PANTHER" id="PTHR15431">
    <property type="entry name" value="FGFR1 ONCOGENE PARTNER/LISH DOMAIN-CONTAINING PROTEIN"/>
    <property type="match status" value="1"/>
</dbReference>
<comment type="subcellular location">
    <subcellularLocation>
        <location evidence="1">Cytoplasm</location>
        <location evidence="1">Cytoskeleton</location>
        <location evidence="1">Cilium basal body</location>
    </subcellularLocation>
    <subcellularLocation>
        <location evidence="2">Cytoplasm</location>
        <location evidence="2">Cytoskeleton</location>
        <location evidence="2">Microtubule organizing center</location>
        <location evidence="2">Centrosome</location>
    </subcellularLocation>
</comment>
<evidence type="ECO:0000256" key="9">
    <source>
        <dbReference type="ARBA" id="ARBA00041026"/>
    </source>
</evidence>
<evidence type="ECO:0000313" key="15">
    <source>
        <dbReference type="Proteomes" id="UP000193642"/>
    </source>
</evidence>
<evidence type="ECO:0000256" key="3">
    <source>
        <dbReference type="ARBA" id="ARBA00005385"/>
    </source>
</evidence>
<comment type="caution">
    <text evidence="14">The sequence shown here is derived from an EMBL/GenBank/DDBJ whole genome shotgun (WGS) entry which is preliminary data.</text>
</comment>
<evidence type="ECO:0000256" key="10">
    <source>
        <dbReference type="ARBA" id="ARBA00042293"/>
    </source>
</evidence>
<dbReference type="InterPro" id="IPR018993">
    <property type="entry name" value="FOP_dimerisation-dom_N"/>
</dbReference>
<dbReference type="EMBL" id="MCGO01000012">
    <property type="protein sequence ID" value="ORY48234.1"/>
    <property type="molecule type" value="Genomic_DNA"/>
</dbReference>
<keyword evidence="4" id="KW-0963">Cytoplasm</keyword>
<evidence type="ECO:0000256" key="12">
    <source>
        <dbReference type="ARBA" id="ARBA00046373"/>
    </source>
</evidence>
<evidence type="ECO:0000256" key="8">
    <source>
        <dbReference type="ARBA" id="ARBA00023273"/>
    </source>
</evidence>
<comment type="function">
    <text evidence="11">Required for anchoring microtubules to the centrosomes. Required for ciliation.</text>
</comment>
<protein>
    <recommendedName>
        <fullName evidence="9">Centrosomal protein 43</fullName>
    </recommendedName>
    <alternativeName>
        <fullName evidence="10">FGFR1 oncogene partner</fullName>
    </alternativeName>
</protein>
<dbReference type="PANTHER" id="PTHR15431:SF9">
    <property type="entry name" value="CENTROSOMAL PROTEIN 43"/>
    <property type="match status" value="1"/>
</dbReference>
<evidence type="ECO:0000313" key="14">
    <source>
        <dbReference type="EMBL" id="ORY48234.1"/>
    </source>
</evidence>
<dbReference type="OrthoDB" id="2160638at2759"/>
<proteinExistence type="inferred from homology"/>
<keyword evidence="7" id="KW-0206">Cytoskeleton</keyword>
<gene>
    <name evidence="14" type="ORF">BCR33DRAFT_61603</name>
</gene>
<feature type="domain" description="FGFR1 oncogene partner (FOP) N-terminal dimerisation" evidence="13">
    <location>
        <begin position="52"/>
        <end position="115"/>
    </location>
</feature>
<comment type="subunit">
    <text evidence="12">Homodimer. Part of a ternary complex that contains CEP350, CEP43 and MAPRE1. Interacts directly with CEP350 and MAPRE1. Interacts with CEP19. Interacts (via N-terminus) with CEP350 (via C-terminus).</text>
</comment>
<name>A0A1Y2CN23_9FUNG</name>
<dbReference type="AlphaFoldDB" id="A0A1Y2CN23"/>
<keyword evidence="8" id="KW-0966">Cell projection</keyword>
<dbReference type="PROSITE" id="PS50896">
    <property type="entry name" value="LISH"/>
    <property type="match status" value="1"/>
</dbReference>
<dbReference type="Pfam" id="PF09398">
    <property type="entry name" value="FOP_dimer"/>
    <property type="match status" value="1"/>
</dbReference>